<sequence length="68" mass="7648">MSPDKLVRMANQIATFFHSQPGADQAERVAGHLRDFWGPEMREALKGHAQSGHEKDLDVLVRRALPLI</sequence>
<evidence type="ECO:0000313" key="2">
    <source>
        <dbReference type="Proteomes" id="UP000019593"/>
    </source>
</evidence>
<proteinExistence type="predicted"/>
<organism evidence="1 2">
    <name type="scientific">Roseicyclus elongatus DSM 19469</name>
    <dbReference type="NCBI Taxonomy" id="1294273"/>
    <lineage>
        <taxon>Bacteria</taxon>
        <taxon>Pseudomonadati</taxon>
        <taxon>Pseudomonadota</taxon>
        <taxon>Alphaproteobacteria</taxon>
        <taxon>Rhodobacterales</taxon>
        <taxon>Roseobacteraceae</taxon>
        <taxon>Roseicyclus</taxon>
    </lineage>
</organism>
<gene>
    <name evidence="1" type="ORF">roselon_03225</name>
</gene>
<dbReference type="RefSeq" id="WP_025313136.1">
    <property type="nucleotide sequence ID" value="NZ_CP004372.1"/>
</dbReference>
<name>W8RW25_9RHOB</name>
<dbReference type="InterPro" id="IPR021074">
    <property type="entry name" value="Formate_DH_dsu"/>
</dbReference>
<dbReference type="Pfam" id="PF11390">
    <property type="entry name" value="FdsD"/>
    <property type="match status" value="1"/>
</dbReference>
<dbReference type="EMBL" id="CP004372">
    <property type="protein sequence ID" value="AHM05488.1"/>
    <property type="molecule type" value="Genomic_DNA"/>
</dbReference>
<dbReference type="HOGENOM" id="CLU_166802_0_1_5"/>
<dbReference type="AlphaFoldDB" id="W8RW25"/>
<dbReference type="KEGG" id="red:roselon_03225"/>
<dbReference type="OrthoDB" id="7409377at2"/>
<dbReference type="Proteomes" id="UP000019593">
    <property type="component" value="Chromosome"/>
</dbReference>
<dbReference type="PATRIC" id="fig|1294273.3.peg.3185"/>
<evidence type="ECO:0000313" key="1">
    <source>
        <dbReference type="EMBL" id="AHM05488.1"/>
    </source>
</evidence>
<keyword evidence="2" id="KW-1185">Reference proteome</keyword>
<dbReference type="STRING" id="1294273.roselon_03225"/>
<accession>W8RW25</accession>
<reference evidence="1 2" key="1">
    <citation type="submission" date="2013-03" db="EMBL/GenBank/DDBJ databases">
        <authorList>
            <person name="Fiebig A."/>
            <person name="Goeker M."/>
            <person name="Klenk H.-P.P."/>
        </authorList>
    </citation>
    <scope>NUCLEOTIDE SEQUENCE [LARGE SCALE GENOMIC DNA]</scope>
    <source>
        <strain evidence="2">DSM 19469</strain>
    </source>
</reference>
<protein>
    <submittedName>
        <fullName evidence="1">NAD-dependent formate dehydrogenase, delta subunit</fullName>
    </submittedName>
</protein>